<feature type="compositionally biased region" description="Polar residues" evidence="2">
    <location>
        <begin position="1"/>
        <end position="19"/>
    </location>
</feature>
<gene>
    <name evidence="4" type="ORF">G6O67_001679</name>
</gene>
<evidence type="ECO:0000313" key="5">
    <source>
        <dbReference type="Proteomes" id="UP000557566"/>
    </source>
</evidence>
<proteinExistence type="predicted"/>
<dbReference type="EMBL" id="JAAVMX010000002">
    <property type="protein sequence ID" value="KAF4512558.1"/>
    <property type="molecule type" value="Genomic_DNA"/>
</dbReference>
<feature type="domain" description="SWIM-type" evidence="3">
    <location>
        <begin position="102"/>
        <end position="138"/>
    </location>
</feature>
<dbReference type="Proteomes" id="UP000557566">
    <property type="component" value="Unassembled WGS sequence"/>
</dbReference>
<evidence type="ECO:0000259" key="3">
    <source>
        <dbReference type="PROSITE" id="PS50966"/>
    </source>
</evidence>
<comment type="caution">
    <text evidence="4">The sequence shown here is derived from an EMBL/GenBank/DDBJ whole genome shotgun (WGS) entry which is preliminary data.</text>
</comment>
<name>A0A8H4PY57_9HYPO</name>
<evidence type="ECO:0000313" key="4">
    <source>
        <dbReference type="EMBL" id="KAF4512558.1"/>
    </source>
</evidence>
<accession>A0A8H4PY57</accession>
<keyword evidence="1" id="KW-0862">Zinc</keyword>
<dbReference type="InterPro" id="IPR007527">
    <property type="entry name" value="Znf_SWIM"/>
</dbReference>
<evidence type="ECO:0000256" key="1">
    <source>
        <dbReference type="PROSITE-ProRule" id="PRU00325"/>
    </source>
</evidence>
<keyword evidence="5" id="KW-1185">Reference proteome</keyword>
<protein>
    <recommendedName>
        <fullName evidence="3">SWIM-type domain-containing protein</fullName>
    </recommendedName>
</protein>
<keyword evidence="1" id="KW-0863">Zinc-finger</keyword>
<reference evidence="4 5" key="1">
    <citation type="journal article" date="2020" name="Genome Biol. Evol.">
        <title>A new high-quality draft genome assembly of the Chinese cordyceps Ophiocordyceps sinensis.</title>
        <authorList>
            <person name="Shu R."/>
            <person name="Zhang J."/>
            <person name="Meng Q."/>
            <person name="Zhang H."/>
            <person name="Zhou G."/>
            <person name="Li M."/>
            <person name="Wu P."/>
            <person name="Zhao Y."/>
            <person name="Chen C."/>
            <person name="Qin Q."/>
        </authorList>
    </citation>
    <scope>NUCLEOTIDE SEQUENCE [LARGE SCALE GENOMIC DNA]</scope>
    <source>
        <strain evidence="4 5">IOZ07</strain>
    </source>
</reference>
<organism evidence="4 5">
    <name type="scientific">Ophiocordyceps sinensis</name>
    <dbReference type="NCBI Taxonomy" id="72228"/>
    <lineage>
        <taxon>Eukaryota</taxon>
        <taxon>Fungi</taxon>
        <taxon>Dikarya</taxon>
        <taxon>Ascomycota</taxon>
        <taxon>Pezizomycotina</taxon>
        <taxon>Sordariomycetes</taxon>
        <taxon>Hypocreomycetidae</taxon>
        <taxon>Hypocreales</taxon>
        <taxon>Ophiocordycipitaceae</taxon>
        <taxon>Ophiocordyceps</taxon>
    </lineage>
</organism>
<sequence length="452" mass="50647">MAPQAYSQSREAFQTTPGSPSDYVGDSSSNSEAEDERPAAEDDDDSTTLQSPAGLLYNLDQLPEGKRAAVRDAFREPPQISLQHCRRIDDTYAFQMSEVVTTSVRIRSPESNSPRMSCSCGEQDAPCRHLVWLMDQVMSQTLYGHNRTKPLIMATDGHAVEMGDPFQVMARHHLAVLAEGLHCQVIPTTAYSDQDEPDPHRLVESRELLSSIHGVNPEDFRPDLFARVSPSQHVLRNHDLEHTVLRMLLDNPVFFQYFLSLSCSTDPIRDPFRKLFQRVDCVLRHLDEYSSKHSSSSLMAGPSPETPSDVSWAATHFVGIVELIRAAIYARDSPLQPHEAMSAARTLVHILNVVVARNRDAHAGPSRVTRNLYLRLVGDLDRDFVIAELDLIPEAASHFLHSLEDINDKIGIHGAPTSYVDKLRTLLGRLRTSSLKRHGHAQRAQPESKRMK</sequence>
<dbReference type="AlphaFoldDB" id="A0A8H4PY57"/>
<dbReference type="PROSITE" id="PS50966">
    <property type="entry name" value="ZF_SWIM"/>
    <property type="match status" value="1"/>
</dbReference>
<dbReference type="OrthoDB" id="5387895at2759"/>
<evidence type="ECO:0000256" key="2">
    <source>
        <dbReference type="SAM" id="MobiDB-lite"/>
    </source>
</evidence>
<keyword evidence="1" id="KW-0479">Metal-binding</keyword>
<feature type="region of interest" description="Disordered" evidence="2">
    <location>
        <begin position="1"/>
        <end position="51"/>
    </location>
</feature>
<dbReference type="GO" id="GO:0008270">
    <property type="term" value="F:zinc ion binding"/>
    <property type="evidence" value="ECO:0007669"/>
    <property type="project" value="UniProtKB-KW"/>
</dbReference>